<reference evidence="3 4" key="1">
    <citation type="submission" date="2016-10" db="EMBL/GenBank/DDBJ databases">
        <authorList>
            <person name="de Groot N.N."/>
        </authorList>
    </citation>
    <scope>NUCLEOTIDE SEQUENCE [LARGE SCALE GENOMIC DNA]</scope>
    <source>
        <strain evidence="3 4">DSM 26000</strain>
    </source>
</reference>
<feature type="transmembrane region" description="Helical" evidence="1">
    <location>
        <begin position="176"/>
        <end position="206"/>
    </location>
</feature>
<evidence type="ECO:0000259" key="2">
    <source>
        <dbReference type="Pfam" id="PF02517"/>
    </source>
</evidence>
<proteinExistence type="predicted"/>
<dbReference type="GO" id="GO:0004175">
    <property type="term" value="F:endopeptidase activity"/>
    <property type="evidence" value="ECO:0007669"/>
    <property type="project" value="UniProtKB-ARBA"/>
</dbReference>
<feature type="transmembrane region" description="Helical" evidence="1">
    <location>
        <begin position="137"/>
        <end position="156"/>
    </location>
</feature>
<evidence type="ECO:0000313" key="4">
    <source>
        <dbReference type="Proteomes" id="UP000198931"/>
    </source>
</evidence>
<keyword evidence="4" id="KW-1185">Reference proteome</keyword>
<evidence type="ECO:0000256" key="1">
    <source>
        <dbReference type="SAM" id="Phobius"/>
    </source>
</evidence>
<dbReference type="OrthoDB" id="158986at2"/>
<accession>A0A1I3F5Y9</accession>
<dbReference type="RefSeq" id="WP_090079218.1">
    <property type="nucleotide sequence ID" value="NZ_FOQT01000002.1"/>
</dbReference>
<gene>
    <name evidence="3" type="ORF">SAMN05443292_1173</name>
</gene>
<dbReference type="GO" id="GO:0080120">
    <property type="term" value="P:CAAX-box protein maturation"/>
    <property type="evidence" value="ECO:0007669"/>
    <property type="project" value="UniProtKB-ARBA"/>
</dbReference>
<dbReference type="PANTHER" id="PTHR43592:SF15">
    <property type="entry name" value="CAAX AMINO TERMINAL PROTEASE FAMILY PROTEIN"/>
    <property type="match status" value="1"/>
</dbReference>
<feature type="transmembrane region" description="Helical" evidence="1">
    <location>
        <begin position="244"/>
        <end position="264"/>
    </location>
</feature>
<dbReference type="InterPro" id="IPR003675">
    <property type="entry name" value="Rce1/LyrA-like_dom"/>
</dbReference>
<dbReference type="Pfam" id="PF02517">
    <property type="entry name" value="Rce1-like"/>
    <property type="match status" value="1"/>
</dbReference>
<dbReference type="EMBL" id="FOQT01000002">
    <property type="protein sequence ID" value="SFI06593.1"/>
    <property type="molecule type" value="Genomic_DNA"/>
</dbReference>
<dbReference type="Proteomes" id="UP000198931">
    <property type="component" value="Unassembled WGS sequence"/>
</dbReference>
<organism evidence="3 4">
    <name type="scientific">Halpernia frigidisoli</name>
    <dbReference type="NCBI Taxonomy" id="1125876"/>
    <lineage>
        <taxon>Bacteria</taxon>
        <taxon>Pseudomonadati</taxon>
        <taxon>Bacteroidota</taxon>
        <taxon>Flavobacteriia</taxon>
        <taxon>Flavobacteriales</taxon>
        <taxon>Weeksellaceae</taxon>
        <taxon>Chryseobacterium group</taxon>
        <taxon>Halpernia</taxon>
    </lineage>
</organism>
<name>A0A1I3F5Y9_9FLAO</name>
<protein>
    <recommendedName>
        <fullName evidence="2">CAAX prenyl protease 2/Lysostaphin resistance protein A-like domain-containing protein</fullName>
    </recommendedName>
</protein>
<evidence type="ECO:0000313" key="3">
    <source>
        <dbReference type="EMBL" id="SFI06593.1"/>
    </source>
</evidence>
<keyword evidence="1" id="KW-1133">Transmembrane helix</keyword>
<feature type="transmembrane region" description="Helical" evidence="1">
    <location>
        <begin position="212"/>
        <end position="232"/>
    </location>
</feature>
<dbReference type="STRING" id="1125876.SAMN05443292_1173"/>
<feature type="transmembrane region" description="Helical" evidence="1">
    <location>
        <begin position="16"/>
        <end position="39"/>
    </location>
</feature>
<feature type="transmembrane region" description="Helical" evidence="1">
    <location>
        <begin position="88"/>
        <end position="108"/>
    </location>
</feature>
<feature type="domain" description="CAAX prenyl protease 2/Lysostaphin resistance protein A-like" evidence="2">
    <location>
        <begin position="138"/>
        <end position="225"/>
    </location>
</feature>
<sequence>METVKRFNFTIGWREIGILFAGYFLAQVVIGIIGAFMMFVLKEDYATSSGFLLIAYLLSLGLPILFFDLFVTRPKGNKLNFNFSSKPLLTYVLIFPMMFGMMLISEYLTNLIPTTGPLFGWLYKSFLEQMNSISVDHAAMVIMVAIFAPLLEEILFRGIILKAMLNKGIKPKKAILFSALIFGAIHGYPWQFLGAFLLGLVLGLVYWKTKSLLMSILLHSFNNFIAAMLIIFTKDESFKTIINLPEIYLLIAGLVLFGISYYFFMHRNKIIYQES</sequence>
<dbReference type="PANTHER" id="PTHR43592">
    <property type="entry name" value="CAAX AMINO TERMINAL PROTEASE"/>
    <property type="match status" value="1"/>
</dbReference>
<keyword evidence="1" id="KW-0812">Transmembrane</keyword>
<dbReference type="AlphaFoldDB" id="A0A1I3F5Y9"/>
<keyword evidence="1" id="KW-0472">Membrane</keyword>
<feature type="transmembrane region" description="Helical" evidence="1">
    <location>
        <begin position="45"/>
        <end position="67"/>
    </location>
</feature>